<protein>
    <recommendedName>
        <fullName evidence="4">WHIM1 domain-containing protein</fullName>
    </recommendedName>
</protein>
<dbReference type="PANTHER" id="PTHR42107">
    <property type="entry name" value="YALI0D24453P"/>
    <property type="match status" value="1"/>
</dbReference>
<dbReference type="Pfam" id="PF15612">
    <property type="entry name" value="WHIM1"/>
    <property type="match status" value="1"/>
</dbReference>
<feature type="compositionally biased region" description="Acidic residues" evidence="3">
    <location>
        <begin position="336"/>
        <end position="346"/>
    </location>
</feature>
<dbReference type="EMBL" id="JAKWFO010000006">
    <property type="protein sequence ID" value="KAI9634686.1"/>
    <property type="molecule type" value="Genomic_DNA"/>
</dbReference>
<organism evidence="5 6">
    <name type="scientific">Dioszegia hungarica</name>
    <dbReference type="NCBI Taxonomy" id="4972"/>
    <lineage>
        <taxon>Eukaryota</taxon>
        <taxon>Fungi</taxon>
        <taxon>Dikarya</taxon>
        <taxon>Basidiomycota</taxon>
        <taxon>Agaricomycotina</taxon>
        <taxon>Tremellomycetes</taxon>
        <taxon>Tremellales</taxon>
        <taxon>Bulleribasidiaceae</taxon>
        <taxon>Dioszegia</taxon>
    </lineage>
</organism>
<keyword evidence="2" id="KW-0539">Nucleus</keyword>
<accession>A0AA38H6V1</accession>
<feature type="domain" description="WHIM1" evidence="4">
    <location>
        <begin position="133"/>
        <end position="174"/>
    </location>
</feature>
<evidence type="ECO:0000256" key="1">
    <source>
        <dbReference type="ARBA" id="ARBA00004123"/>
    </source>
</evidence>
<reference evidence="5" key="1">
    <citation type="journal article" date="2022" name="G3 (Bethesda)">
        <title>High quality genome of the basidiomycete yeast Dioszegia hungarica PDD-24b-2 isolated from cloud water.</title>
        <authorList>
            <person name="Jarrige D."/>
            <person name="Haridas S."/>
            <person name="Bleykasten-Grosshans C."/>
            <person name="Joly M."/>
            <person name="Nadalig T."/>
            <person name="Sancelme M."/>
            <person name="Vuilleumier S."/>
            <person name="Grigoriev I.V."/>
            <person name="Amato P."/>
            <person name="Bringel F."/>
        </authorList>
    </citation>
    <scope>NUCLEOTIDE SEQUENCE</scope>
    <source>
        <strain evidence="5">PDD-24b-2</strain>
    </source>
</reference>
<feature type="region of interest" description="Disordered" evidence="3">
    <location>
        <begin position="331"/>
        <end position="471"/>
    </location>
</feature>
<comment type="subcellular location">
    <subcellularLocation>
        <location evidence="1">Nucleus</location>
    </subcellularLocation>
</comment>
<dbReference type="GeneID" id="77724778"/>
<dbReference type="InterPro" id="IPR028942">
    <property type="entry name" value="WHIM1_dom"/>
</dbReference>
<evidence type="ECO:0000259" key="4">
    <source>
        <dbReference type="Pfam" id="PF15612"/>
    </source>
</evidence>
<dbReference type="GO" id="GO:0005634">
    <property type="term" value="C:nucleus"/>
    <property type="evidence" value="ECO:0007669"/>
    <property type="project" value="UniProtKB-SubCell"/>
</dbReference>
<comment type="caution">
    <text evidence="5">The sequence shown here is derived from an EMBL/GenBank/DDBJ whole genome shotgun (WGS) entry which is preliminary data.</text>
</comment>
<feature type="compositionally biased region" description="Basic and acidic residues" evidence="3">
    <location>
        <begin position="347"/>
        <end position="357"/>
    </location>
</feature>
<feature type="compositionally biased region" description="Basic and acidic residues" evidence="3">
    <location>
        <begin position="417"/>
        <end position="431"/>
    </location>
</feature>
<sequence>DSWQVAYVWAFIVKFNLKDRIKRLECLEDFEQSLMEPVANRPDDILEGILIRFLGNLKPGLRNLDPTNIQHHLSNHISDQLLGPSEFTVWDRPWAPNEEARASCCTQASDRTELGRLRYAGEPPAERVSRNPLVKAAERGGGLFEMDWRERAGLLRQLVDWQLTHSEHIRAIINKENHAPLPKGVTVPESQAKVGIEPIGMDRNKQRIWVFDNSGRIYKSGNPFKRPCPIFAISSNKTEMQAQIDLWAAHGNSPKPEVGPKGKKAEVVAAKKAAKGIEDEKKLAEVVGGLMEAVEKEDARIARARKKIADQAKIFEQAEFRSTRTRRTTRKIDYSYDGDEVNEEEYEQPRRTSRRGEPSAAAAPSKPLIPGERTSARLRRNNNDEAASVSHTGDGGSSPPIESRQTSPVEAGDEEEARGAKRQKMENGSEGRDDEADGNRAGMNGHGKEGRNGNANEDVDQRSEGMEGIEA</sequence>
<evidence type="ECO:0000256" key="3">
    <source>
        <dbReference type="SAM" id="MobiDB-lite"/>
    </source>
</evidence>
<dbReference type="Proteomes" id="UP001164286">
    <property type="component" value="Unassembled WGS sequence"/>
</dbReference>
<keyword evidence="6" id="KW-1185">Reference proteome</keyword>
<dbReference type="PANTHER" id="PTHR42107:SF1">
    <property type="entry name" value="WHIM1 DOMAIN-CONTAINING PROTEIN"/>
    <property type="match status" value="1"/>
</dbReference>
<dbReference type="RefSeq" id="XP_052944463.1">
    <property type="nucleotide sequence ID" value="XM_053085577.1"/>
</dbReference>
<feature type="non-terminal residue" evidence="5">
    <location>
        <position position="471"/>
    </location>
</feature>
<evidence type="ECO:0000256" key="2">
    <source>
        <dbReference type="ARBA" id="ARBA00023242"/>
    </source>
</evidence>
<evidence type="ECO:0000313" key="5">
    <source>
        <dbReference type="EMBL" id="KAI9634686.1"/>
    </source>
</evidence>
<proteinExistence type="predicted"/>
<gene>
    <name evidence="5" type="ORF">MKK02DRAFT_16095</name>
</gene>
<dbReference type="AlphaFoldDB" id="A0AA38H6V1"/>
<evidence type="ECO:0000313" key="6">
    <source>
        <dbReference type="Proteomes" id="UP001164286"/>
    </source>
</evidence>
<name>A0AA38H6V1_9TREE</name>